<keyword evidence="3" id="KW-1185">Reference proteome</keyword>
<organism evidence="2 3">
    <name type="scientific">Botryobasidium botryosum (strain FD-172 SS1)</name>
    <dbReference type="NCBI Taxonomy" id="930990"/>
    <lineage>
        <taxon>Eukaryota</taxon>
        <taxon>Fungi</taxon>
        <taxon>Dikarya</taxon>
        <taxon>Basidiomycota</taxon>
        <taxon>Agaricomycotina</taxon>
        <taxon>Agaricomycetes</taxon>
        <taxon>Cantharellales</taxon>
        <taxon>Botryobasidiaceae</taxon>
        <taxon>Botryobasidium</taxon>
    </lineage>
</organism>
<proteinExistence type="predicted"/>
<evidence type="ECO:0000313" key="2">
    <source>
        <dbReference type="EMBL" id="KDQ20583.1"/>
    </source>
</evidence>
<evidence type="ECO:0000256" key="1">
    <source>
        <dbReference type="SAM" id="Phobius"/>
    </source>
</evidence>
<dbReference type="EMBL" id="KL198017">
    <property type="protein sequence ID" value="KDQ20583.1"/>
    <property type="molecule type" value="Genomic_DNA"/>
</dbReference>
<dbReference type="OrthoDB" id="630188at2759"/>
<dbReference type="InterPro" id="IPR029962">
    <property type="entry name" value="TBL"/>
</dbReference>
<reference evidence="3" key="1">
    <citation type="journal article" date="2014" name="Proc. Natl. Acad. Sci. U.S.A.">
        <title>Extensive sampling of basidiomycete genomes demonstrates inadequacy of the white-rot/brown-rot paradigm for wood decay fungi.</title>
        <authorList>
            <person name="Riley R."/>
            <person name="Salamov A.A."/>
            <person name="Brown D.W."/>
            <person name="Nagy L.G."/>
            <person name="Floudas D."/>
            <person name="Held B.W."/>
            <person name="Levasseur A."/>
            <person name="Lombard V."/>
            <person name="Morin E."/>
            <person name="Otillar R."/>
            <person name="Lindquist E.A."/>
            <person name="Sun H."/>
            <person name="LaButti K.M."/>
            <person name="Schmutz J."/>
            <person name="Jabbour D."/>
            <person name="Luo H."/>
            <person name="Baker S.E."/>
            <person name="Pisabarro A.G."/>
            <person name="Walton J.D."/>
            <person name="Blanchette R.A."/>
            <person name="Henrissat B."/>
            <person name="Martin F."/>
            <person name="Cullen D."/>
            <person name="Hibbett D.S."/>
            <person name="Grigoriev I.V."/>
        </authorList>
    </citation>
    <scope>NUCLEOTIDE SEQUENCE [LARGE SCALE GENOMIC DNA]</scope>
    <source>
        <strain evidence="3">FD-172 SS1</strain>
    </source>
</reference>
<dbReference type="STRING" id="930990.A0A067MXU1"/>
<dbReference type="AlphaFoldDB" id="A0A067MXU1"/>
<dbReference type="GO" id="GO:0016413">
    <property type="term" value="F:O-acetyltransferase activity"/>
    <property type="evidence" value="ECO:0007669"/>
    <property type="project" value="InterPro"/>
</dbReference>
<gene>
    <name evidence="2" type="ORF">BOTBODRAFT_626521</name>
</gene>
<dbReference type="Proteomes" id="UP000027195">
    <property type="component" value="Unassembled WGS sequence"/>
</dbReference>
<evidence type="ECO:0000313" key="3">
    <source>
        <dbReference type="Proteomes" id="UP000027195"/>
    </source>
</evidence>
<dbReference type="InParanoid" id="A0A067MXU1"/>
<dbReference type="PANTHER" id="PTHR32285">
    <property type="entry name" value="PROTEIN TRICHOME BIREFRINGENCE-LIKE 9-RELATED"/>
    <property type="match status" value="1"/>
</dbReference>
<keyword evidence="1" id="KW-0812">Transmembrane</keyword>
<keyword evidence="1" id="KW-0472">Membrane</keyword>
<dbReference type="PANTHER" id="PTHR32285:SF48">
    <property type="entry name" value="PROTEIN TRICHOME BIREFRINGENCE-LIKE 19"/>
    <property type="match status" value="1"/>
</dbReference>
<protein>
    <submittedName>
        <fullName evidence="2">Uncharacterized protein</fullName>
    </submittedName>
</protein>
<name>A0A067MXU1_BOTB1</name>
<feature type="transmembrane region" description="Helical" evidence="1">
    <location>
        <begin position="43"/>
        <end position="61"/>
    </location>
</feature>
<keyword evidence="1" id="KW-1133">Transmembrane helix</keyword>
<sequence>MQTGRNDSFTSPWKSYFTFPRSDRGYLPLYPLKQARRFKVKTLLFFLVPLSLLLLYLRTYVFSPGSLCDPHVYSAGEWVFSPLPDTAQDVFSISGFEGCASSREVEWHLRVEGGQLGEYRRNASRWVWQPPKNKCRGMKPFAKEDLLKELVERGGWLFIGDSVSGEHFFSLSCTLYPHVIATPNYNNGTTYDRGYPQNLYLNPNSSLLPSLNLPVGFDIAKTPLATWRRVDLLFSRDDLIGLHKTLPPFDPTNATPSSGIFGTQRSWDLSPSEYLPIFMAPLPEAHYRILIVSTAGHWSETTFGFRNGLPEIFAFFNEATRAWVKLIASALKSDTEGRRVLVRSYTLGHENCQNINMPYTEIHPYQQKWYNWNWLDRFNDAFEMVIKNFAHPQIRFLSIDRPAQLRPDAHTTSDCLHITVGTGVIEGWTSYIMHYLSNF</sequence>
<accession>A0A067MXU1</accession>
<dbReference type="GO" id="GO:0005794">
    <property type="term" value="C:Golgi apparatus"/>
    <property type="evidence" value="ECO:0007669"/>
    <property type="project" value="TreeGrafter"/>
</dbReference>
<dbReference type="HOGENOM" id="CLU_039311_0_0_1"/>